<organism evidence="1 2">
    <name type="scientific">Cocos nucifera</name>
    <name type="common">Coconut palm</name>
    <dbReference type="NCBI Taxonomy" id="13894"/>
    <lineage>
        <taxon>Eukaryota</taxon>
        <taxon>Viridiplantae</taxon>
        <taxon>Streptophyta</taxon>
        <taxon>Embryophyta</taxon>
        <taxon>Tracheophyta</taxon>
        <taxon>Spermatophyta</taxon>
        <taxon>Magnoliopsida</taxon>
        <taxon>Liliopsida</taxon>
        <taxon>Arecaceae</taxon>
        <taxon>Arecoideae</taxon>
        <taxon>Cocoseae</taxon>
        <taxon>Attaleinae</taxon>
        <taxon>Cocos</taxon>
    </lineage>
</organism>
<sequence length="60" mass="6796">MWQFPPTPKQLAATAFCFATGVALIAVGAHLSYANVAPQQARVQARREFVREYLRKKFDQ</sequence>
<reference evidence="1" key="2">
    <citation type="submission" date="2019-07" db="EMBL/GenBank/DDBJ databases">
        <authorList>
            <person name="Yang Y."/>
            <person name="Bocs S."/>
            <person name="Baudouin L."/>
        </authorList>
    </citation>
    <scope>NUCLEOTIDE SEQUENCE</scope>
    <source>
        <tissue evidence="1">Spear leaf of Hainan Tall coconut</tissue>
    </source>
</reference>
<dbReference type="Proteomes" id="UP000797356">
    <property type="component" value="Chromosome 8"/>
</dbReference>
<comment type="caution">
    <text evidence="1">The sequence shown here is derived from an EMBL/GenBank/DDBJ whole genome shotgun (WGS) entry which is preliminary data.</text>
</comment>
<dbReference type="AlphaFoldDB" id="A0A8K0N6M0"/>
<reference evidence="1" key="1">
    <citation type="journal article" date="2017" name="Gigascience">
        <title>The genome draft of coconut (Cocos nucifera).</title>
        <authorList>
            <person name="Xiao Y."/>
            <person name="Xu P."/>
            <person name="Fan H."/>
            <person name="Baudouin L."/>
            <person name="Xia W."/>
            <person name="Bocs S."/>
            <person name="Xu J."/>
            <person name="Li Q."/>
            <person name="Guo A."/>
            <person name="Zhou L."/>
            <person name="Li J."/>
            <person name="Wu Y."/>
            <person name="Ma Z."/>
            <person name="Armero A."/>
            <person name="Issali A.E."/>
            <person name="Liu N."/>
            <person name="Peng M."/>
            <person name="Yang Y."/>
        </authorList>
    </citation>
    <scope>NUCLEOTIDE SEQUENCE</scope>
    <source>
        <tissue evidence="1">Spear leaf of Hainan Tall coconut</tissue>
    </source>
</reference>
<protein>
    <submittedName>
        <fullName evidence="1">Uncharacterized protein</fullName>
    </submittedName>
</protein>
<evidence type="ECO:0000313" key="2">
    <source>
        <dbReference type="Proteomes" id="UP000797356"/>
    </source>
</evidence>
<gene>
    <name evidence="1" type="ORF">COCNU_08G009810</name>
</gene>
<dbReference type="OrthoDB" id="1898956at2759"/>
<keyword evidence="2" id="KW-1185">Reference proteome</keyword>
<name>A0A8K0N6M0_COCNU</name>
<dbReference type="EMBL" id="CM017879">
    <property type="protein sequence ID" value="KAG1359535.1"/>
    <property type="molecule type" value="Genomic_DNA"/>
</dbReference>
<accession>A0A8K0N6M0</accession>
<proteinExistence type="predicted"/>
<evidence type="ECO:0000313" key="1">
    <source>
        <dbReference type="EMBL" id="KAG1359535.1"/>
    </source>
</evidence>